<protein>
    <submittedName>
        <fullName evidence="1">Uncharacterized protein</fullName>
    </submittedName>
</protein>
<dbReference type="AlphaFoldDB" id="A0A1C4DGR9"/>
<accession>A0A1C4DGR9</accession>
<dbReference type="EMBL" id="FMBI01000028">
    <property type="protein sequence ID" value="SCC30468.1"/>
    <property type="molecule type" value="Genomic_DNA"/>
</dbReference>
<name>A0A1C4DGR9_BACTU</name>
<organism evidence="1 2">
    <name type="scientific">Bacillus thuringiensis</name>
    <dbReference type="NCBI Taxonomy" id="1428"/>
    <lineage>
        <taxon>Bacteria</taxon>
        <taxon>Bacillati</taxon>
        <taxon>Bacillota</taxon>
        <taxon>Bacilli</taxon>
        <taxon>Bacillales</taxon>
        <taxon>Bacillaceae</taxon>
        <taxon>Bacillus</taxon>
        <taxon>Bacillus cereus group</taxon>
    </lineage>
</organism>
<dbReference type="Proteomes" id="UP000195991">
    <property type="component" value="Unassembled WGS sequence"/>
</dbReference>
<sequence length="163" mass="19045">MVSKMFDNVNKISFKKRPIALSAEYRPLFKIVQLMLVLKICSQREKASLLKLHLFSWMMRNQEEMENTNKLIRTNQLDTIPIWRLEPSLNRALNFAVAEQLLIHKDGKYSLADKGKVFIQEILNDEDFMKVEKSFLKSVGKRITEKKVRELSKTWGGSQSVKV</sequence>
<evidence type="ECO:0000313" key="1">
    <source>
        <dbReference type="EMBL" id="SCC30468.1"/>
    </source>
</evidence>
<proteinExistence type="predicted"/>
<reference evidence="1 2" key="1">
    <citation type="submission" date="2016-08" db="EMBL/GenBank/DDBJ databases">
        <authorList>
            <person name="Seilhamer J.J."/>
        </authorList>
    </citation>
    <scope>NUCLEOTIDE SEQUENCE [LARGE SCALE GENOMIC DNA]</scope>
    <source>
        <strain evidence="1 2">IEBC_T61001</strain>
    </source>
</reference>
<gene>
    <name evidence="1" type="ORF">BTT61001_02405</name>
</gene>
<evidence type="ECO:0000313" key="2">
    <source>
        <dbReference type="Proteomes" id="UP000195991"/>
    </source>
</evidence>